<dbReference type="Pfam" id="PF13409">
    <property type="entry name" value="GST_N_2"/>
    <property type="match status" value="1"/>
</dbReference>
<evidence type="ECO:0000259" key="1">
    <source>
        <dbReference type="PROSITE" id="PS50404"/>
    </source>
</evidence>
<dbReference type="PANTHER" id="PTHR44051">
    <property type="entry name" value="GLUTATHIONE S-TRANSFERASE-RELATED"/>
    <property type="match status" value="1"/>
</dbReference>
<name>A0A1H8X6A2_9HYPH</name>
<evidence type="ECO:0000313" key="5">
    <source>
        <dbReference type="Proteomes" id="UP000183063"/>
    </source>
</evidence>
<dbReference type="STRING" id="501024.RTCCBAU85039_6843"/>
<keyword evidence="3" id="KW-0808">Transferase</keyword>
<dbReference type="InterPro" id="IPR036282">
    <property type="entry name" value="Glutathione-S-Trfase_C_sf"/>
</dbReference>
<evidence type="ECO:0000313" key="6">
    <source>
        <dbReference type="Proteomes" id="UP000198939"/>
    </source>
</evidence>
<dbReference type="SFLD" id="SFLDG00358">
    <property type="entry name" value="Main_(cytGST)"/>
    <property type="match status" value="1"/>
</dbReference>
<dbReference type="InterPro" id="IPR010987">
    <property type="entry name" value="Glutathione-S-Trfase_C-like"/>
</dbReference>
<dbReference type="SUPFAM" id="SSF47616">
    <property type="entry name" value="GST C-terminal domain-like"/>
    <property type="match status" value="1"/>
</dbReference>
<evidence type="ECO:0000313" key="3">
    <source>
        <dbReference type="EMBL" id="SEI22376.1"/>
    </source>
</evidence>
<reference evidence="3" key="2">
    <citation type="submission" date="2016-10" db="EMBL/GenBank/DDBJ databases">
        <authorList>
            <person name="de Groot N.N."/>
        </authorList>
    </citation>
    <scope>NUCLEOTIDE SEQUENCE [LARGE SCALE GENOMIC DNA]</scope>
    <source>
        <strain evidence="3">CCBAU85039</strain>
    </source>
</reference>
<protein>
    <submittedName>
        <fullName evidence="3 4">Glutathione S-transferase</fullName>
        <ecNumber evidence="3">2.5.1.18</ecNumber>
    </submittedName>
</protein>
<dbReference type="EC" id="2.5.1.18" evidence="3"/>
<dbReference type="PANTHER" id="PTHR44051:SF8">
    <property type="entry name" value="GLUTATHIONE S-TRANSFERASE GSTA"/>
    <property type="match status" value="1"/>
</dbReference>
<dbReference type="EMBL" id="FNXB01000125">
    <property type="protein sequence ID" value="SEI22376.1"/>
    <property type="molecule type" value="Genomic_DNA"/>
</dbReference>
<sequence length="324" mass="36567">MTLKFYTNPNSRGRIVRWMLEEVGQPYETVVIDYQKTSAFDEWGGAALERPVLSDPNDERVRFFTQVNPMGKVPAIVHDGRAVTESAAIIAYLAETFREAGLAPTPEERADYYRWMFFAAGPIEQAVTNHRAKFVPAPEQEFFFGYGSYERTLHELERAVQAHPFIAGDRFTAVDIYVGSHIGWGLGLQTLEPRQAFSRLCRKTGKQRRFQTGRDQGRRIDSASCGPCRIAFAYALSGAENTDSRKSAPRGRLKHPSKHGIRTMATPLRRDLMRALQMVGLHHQTAWFYAAIGKRPLKVARGVAPRSRNLLSEFPMSTSAFPQV</sequence>
<reference evidence="5" key="1">
    <citation type="submission" date="2016-10" db="EMBL/GenBank/DDBJ databases">
        <authorList>
            <person name="Wibberg D."/>
        </authorList>
    </citation>
    <scope>NUCLEOTIDE SEQUENCE [LARGE SCALE GENOMIC DNA]</scope>
</reference>
<accession>A0A1H8X6A2</accession>
<gene>
    <name evidence="3" type="primary">gst</name>
    <name evidence="3" type="ORF">RTCCBAU85039_6843</name>
    <name evidence="4" type="ORF">SAMN05216228_11063</name>
</gene>
<dbReference type="InterPro" id="IPR036249">
    <property type="entry name" value="Thioredoxin-like_sf"/>
</dbReference>
<feature type="domain" description="GST C-terminal" evidence="2">
    <location>
        <begin position="105"/>
        <end position="224"/>
    </location>
</feature>
<dbReference type="SFLD" id="SFLDS00019">
    <property type="entry name" value="Glutathione_Transferase_(cytos"/>
    <property type="match status" value="1"/>
</dbReference>
<dbReference type="PROSITE" id="PS50405">
    <property type="entry name" value="GST_CTER"/>
    <property type="match status" value="1"/>
</dbReference>
<organism evidence="3 5">
    <name type="scientific">Rhizobium tibeticum</name>
    <dbReference type="NCBI Taxonomy" id="501024"/>
    <lineage>
        <taxon>Bacteria</taxon>
        <taxon>Pseudomonadati</taxon>
        <taxon>Pseudomonadota</taxon>
        <taxon>Alphaproteobacteria</taxon>
        <taxon>Hyphomicrobiales</taxon>
        <taxon>Rhizobiaceae</taxon>
        <taxon>Rhizobium/Agrobacterium group</taxon>
        <taxon>Rhizobium</taxon>
    </lineage>
</organism>
<dbReference type="Gene3D" id="1.20.1050.10">
    <property type="match status" value="1"/>
</dbReference>
<dbReference type="Gene3D" id="3.40.30.10">
    <property type="entry name" value="Glutaredoxin"/>
    <property type="match status" value="1"/>
</dbReference>
<keyword evidence="6" id="KW-1185">Reference proteome</keyword>
<dbReference type="InterPro" id="IPR004045">
    <property type="entry name" value="Glutathione_S-Trfase_N"/>
</dbReference>
<reference evidence="4 6" key="3">
    <citation type="submission" date="2016-10" db="EMBL/GenBank/DDBJ databases">
        <authorList>
            <person name="Varghese N."/>
            <person name="Submissions S."/>
        </authorList>
    </citation>
    <scope>NUCLEOTIDE SEQUENCE [LARGE SCALE GENOMIC DNA]</scope>
    <source>
        <strain evidence="4 6">CGMCC 1.7071</strain>
    </source>
</reference>
<dbReference type="PROSITE" id="PS50404">
    <property type="entry name" value="GST_NTER"/>
    <property type="match status" value="1"/>
</dbReference>
<dbReference type="InterPro" id="IPR040079">
    <property type="entry name" value="Glutathione_S-Trfase"/>
</dbReference>
<dbReference type="CDD" id="cd03046">
    <property type="entry name" value="GST_N_GTT1_like"/>
    <property type="match status" value="1"/>
</dbReference>
<dbReference type="EMBL" id="FOCV01000106">
    <property type="protein sequence ID" value="SEP35429.1"/>
    <property type="molecule type" value="Genomic_DNA"/>
</dbReference>
<dbReference type="GO" id="GO:0004364">
    <property type="term" value="F:glutathione transferase activity"/>
    <property type="evidence" value="ECO:0007669"/>
    <property type="project" value="UniProtKB-EC"/>
</dbReference>
<evidence type="ECO:0000259" key="2">
    <source>
        <dbReference type="PROSITE" id="PS50405"/>
    </source>
</evidence>
<evidence type="ECO:0000313" key="4">
    <source>
        <dbReference type="EMBL" id="SEP35429.1"/>
    </source>
</evidence>
<dbReference type="Proteomes" id="UP000183063">
    <property type="component" value="Unassembled WGS sequence"/>
</dbReference>
<proteinExistence type="predicted"/>
<feature type="domain" description="GST N-terminal" evidence="1">
    <location>
        <begin position="1"/>
        <end position="101"/>
    </location>
</feature>
<dbReference type="CDD" id="cd03207">
    <property type="entry name" value="GST_C_8"/>
    <property type="match status" value="1"/>
</dbReference>
<dbReference type="Proteomes" id="UP000198939">
    <property type="component" value="Unassembled WGS sequence"/>
</dbReference>
<dbReference type="SUPFAM" id="SSF52833">
    <property type="entry name" value="Thioredoxin-like"/>
    <property type="match status" value="1"/>
</dbReference>
<dbReference type="AlphaFoldDB" id="A0A1H8X6A2"/>